<reference evidence="5 6" key="1">
    <citation type="submission" date="2019-04" db="EMBL/GenBank/DDBJ databases">
        <authorList>
            <person name="Seth-Smith MB H."/>
            <person name="Seth-Smith H."/>
        </authorList>
    </citation>
    <scope>NUCLEOTIDE SEQUENCE [LARGE SCALE GENOMIC DNA]</scope>
    <source>
        <strain evidence="5">USB-603019</strain>
    </source>
</reference>
<dbReference type="Proteomes" id="UP000324288">
    <property type="component" value="Chromosome"/>
</dbReference>
<dbReference type="InterPro" id="IPR036291">
    <property type="entry name" value="NAD(P)-bd_dom_sf"/>
</dbReference>
<evidence type="ECO:0000313" key="5">
    <source>
        <dbReference type="EMBL" id="VHN99659.1"/>
    </source>
</evidence>
<dbReference type="GO" id="GO:0008324">
    <property type="term" value="F:monoatomic cation transmembrane transporter activity"/>
    <property type="evidence" value="ECO:0007669"/>
    <property type="project" value="InterPro"/>
</dbReference>
<dbReference type="PROSITE" id="PS51201">
    <property type="entry name" value="RCK_N"/>
    <property type="match status" value="1"/>
</dbReference>
<dbReference type="Gene3D" id="3.30.70.1450">
    <property type="entry name" value="Regulator of K+ conductance, C-terminal domain"/>
    <property type="match status" value="1"/>
</dbReference>
<dbReference type="GeneID" id="84894146"/>
<organism evidence="5 6">
    <name type="scientific">Lawsonella clevelandensis</name>
    <dbReference type="NCBI Taxonomy" id="1528099"/>
    <lineage>
        <taxon>Bacteria</taxon>
        <taxon>Bacillati</taxon>
        <taxon>Actinomycetota</taxon>
        <taxon>Actinomycetes</taxon>
        <taxon>Mycobacteriales</taxon>
        <taxon>Lawsonellaceae</taxon>
        <taxon>Lawsonella</taxon>
    </lineage>
</organism>
<feature type="domain" description="RCK C-terminal" evidence="4">
    <location>
        <begin position="137"/>
        <end position="218"/>
    </location>
</feature>
<dbReference type="AlphaFoldDB" id="A0A5E3ZUX3"/>
<dbReference type="SUPFAM" id="SSF51735">
    <property type="entry name" value="NAD(P)-binding Rossmann-fold domains"/>
    <property type="match status" value="1"/>
</dbReference>
<evidence type="ECO:0000313" key="6">
    <source>
        <dbReference type="Proteomes" id="UP000324288"/>
    </source>
</evidence>
<dbReference type="InterPro" id="IPR003148">
    <property type="entry name" value="RCK_N"/>
</dbReference>
<dbReference type="PANTHER" id="PTHR43833:SF5">
    <property type="entry name" value="TRK SYSTEM POTASSIUM UPTAKE PROTEIN TRKA"/>
    <property type="match status" value="1"/>
</dbReference>
<evidence type="ECO:0000256" key="2">
    <source>
        <dbReference type="ARBA" id="ARBA00023065"/>
    </source>
</evidence>
<dbReference type="InterPro" id="IPR036721">
    <property type="entry name" value="RCK_C_sf"/>
</dbReference>
<keyword evidence="1" id="KW-0813">Transport</keyword>
<dbReference type="GO" id="GO:0006813">
    <property type="term" value="P:potassium ion transport"/>
    <property type="evidence" value="ECO:0007669"/>
    <property type="project" value="InterPro"/>
</dbReference>
<gene>
    <name evidence="5" type="primary">trkA_2</name>
    <name evidence="5" type="ORF">LC603019_00138</name>
</gene>
<sequence length="248" mass="27246">MRVAIAGASGVGISIAHELVKSGHSVFILEQNETRLRPHLIPDARWVHMDVCEVHALEELRLEKFDVVVAATGDDKANLVLSLLAKTEFGVPRVVARVNDARNEWLFDESWGVDEMVSTPQLLASVVEQVINVGELVRLMPLRRGDVDLLGIRLPNRTHLAGKKVGRFRFPRDGVLVAIVRDNNVIVPRPDDALEPGDELLFVANRSAQEELTTLVCQASPTVVNDTYEAATNAGATPLDPSESNFLH</sequence>
<proteinExistence type="predicted"/>
<dbReference type="InterPro" id="IPR050721">
    <property type="entry name" value="Trk_Ktr_HKT_K-transport"/>
</dbReference>
<dbReference type="Pfam" id="PF02080">
    <property type="entry name" value="TrkA_C"/>
    <property type="match status" value="1"/>
</dbReference>
<evidence type="ECO:0000259" key="4">
    <source>
        <dbReference type="PROSITE" id="PS51202"/>
    </source>
</evidence>
<dbReference type="RefSeq" id="WP_063665715.1">
    <property type="nucleotide sequence ID" value="NZ_CAJPTR010000010.1"/>
</dbReference>
<dbReference type="SUPFAM" id="SSF116726">
    <property type="entry name" value="TrkA C-terminal domain-like"/>
    <property type="match status" value="1"/>
</dbReference>
<dbReference type="PANTHER" id="PTHR43833">
    <property type="entry name" value="POTASSIUM CHANNEL PROTEIN 2-RELATED-RELATED"/>
    <property type="match status" value="1"/>
</dbReference>
<protein>
    <submittedName>
        <fullName evidence="5">Trk system potassium uptake protein TrkA</fullName>
    </submittedName>
</protein>
<dbReference type="Pfam" id="PF02254">
    <property type="entry name" value="TrkA_N"/>
    <property type="match status" value="1"/>
</dbReference>
<accession>A0A5E3ZUX3</accession>
<dbReference type="PROSITE" id="PS51202">
    <property type="entry name" value="RCK_C"/>
    <property type="match status" value="1"/>
</dbReference>
<keyword evidence="6" id="KW-1185">Reference proteome</keyword>
<evidence type="ECO:0000256" key="1">
    <source>
        <dbReference type="ARBA" id="ARBA00022448"/>
    </source>
</evidence>
<dbReference type="Gene3D" id="3.40.50.720">
    <property type="entry name" value="NAD(P)-binding Rossmann-like Domain"/>
    <property type="match status" value="1"/>
</dbReference>
<feature type="domain" description="RCK N-terminal" evidence="3">
    <location>
        <begin position="1"/>
        <end position="117"/>
    </location>
</feature>
<evidence type="ECO:0000259" key="3">
    <source>
        <dbReference type="PROSITE" id="PS51201"/>
    </source>
</evidence>
<name>A0A5E3ZUX3_9ACTN</name>
<dbReference type="EMBL" id="LR584267">
    <property type="protein sequence ID" value="VHN99659.1"/>
    <property type="molecule type" value="Genomic_DNA"/>
</dbReference>
<keyword evidence="2" id="KW-0406">Ion transport</keyword>
<dbReference type="InterPro" id="IPR006037">
    <property type="entry name" value="RCK_C"/>
</dbReference>
<dbReference type="OrthoDB" id="9775180at2"/>